<keyword evidence="2" id="KW-1185">Reference proteome</keyword>
<reference evidence="3" key="1">
    <citation type="submission" date="2017-02" db="UniProtKB">
        <authorList>
            <consortium name="WormBaseParasite"/>
        </authorList>
    </citation>
    <scope>IDENTIFICATION</scope>
</reference>
<reference evidence="1 2" key="2">
    <citation type="submission" date="2018-11" db="EMBL/GenBank/DDBJ databases">
        <authorList>
            <consortium name="Pathogen Informatics"/>
        </authorList>
    </citation>
    <scope>NUCLEOTIDE SEQUENCE [LARGE SCALE GENOMIC DNA]</scope>
</reference>
<name>A0A0R3QEG0_9BILA</name>
<dbReference type="Proteomes" id="UP000280834">
    <property type="component" value="Unassembled WGS sequence"/>
</dbReference>
<sequence length="113" mass="13301">MDTEKAVDFFRRKQGFLKKQMEVIEGVLPEKYRARNAIVDNLQKKINVYKYPIESIIFWMRVELLSNCERAFFLNSFKQNVRVDGRKCDEFREVKVIVGSELGSCLVMLGETK</sequence>
<evidence type="ECO:0000313" key="1">
    <source>
        <dbReference type="EMBL" id="VDO15993.1"/>
    </source>
</evidence>
<dbReference type="STRING" id="42155.A0A0R3QEG0"/>
<accession>A0A0R3QEG0</accession>
<dbReference type="InterPro" id="IPR027408">
    <property type="entry name" value="PNPase/RNase_PH_dom_sf"/>
</dbReference>
<evidence type="ECO:0000313" key="3">
    <source>
        <dbReference type="WBParaSite" id="BTMF_0000475001-mRNA-1"/>
    </source>
</evidence>
<dbReference type="SUPFAM" id="SSF54211">
    <property type="entry name" value="Ribosomal protein S5 domain 2-like"/>
    <property type="match status" value="1"/>
</dbReference>
<gene>
    <name evidence="1" type="ORF">BTMF_LOCUS4043</name>
</gene>
<dbReference type="InterPro" id="IPR020568">
    <property type="entry name" value="Ribosomal_Su5_D2-typ_SF"/>
</dbReference>
<proteinExistence type="predicted"/>
<dbReference type="AlphaFoldDB" id="A0A0R3QEG0"/>
<dbReference type="EMBL" id="UZAG01003860">
    <property type="protein sequence ID" value="VDO15993.1"/>
    <property type="molecule type" value="Genomic_DNA"/>
</dbReference>
<dbReference type="Gene3D" id="3.30.230.70">
    <property type="entry name" value="GHMP Kinase, N-terminal domain"/>
    <property type="match status" value="1"/>
</dbReference>
<protein>
    <submittedName>
        <fullName evidence="3">Cyclic nucleotide-binding domain-containing protein</fullName>
    </submittedName>
</protein>
<dbReference type="WBParaSite" id="BTMF_0000475001-mRNA-1">
    <property type="protein sequence ID" value="BTMF_0000475001-mRNA-1"/>
    <property type="gene ID" value="BTMF_0000475001"/>
</dbReference>
<organism evidence="3">
    <name type="scientific">Brugia timori</name>
    <dbReference type="NCBI Taxonomy" id="42155"/>
    <lineage>
        <taxon>Eukaryota</taxon>
        <taxon>Metazoa</taxon>
        <taxon>Ecdysozoa</taxon>
        <taxon>Nematoda</taxon>
        <taxon>Chromadorea</taxon>
        <taxon>Rhabditida</taxon>
        <taxon>Spirurina</taxon>
        <taxon>Spiruromorpha</taxon>
        <taxon>Filarioidea</taxon>
        <taxon>Onchocercidae</taxon>
        <taxon>Brugia</taxon>
    </lineage>
</organism>
<evidence type="ECO:0000313" key="2">
    <source>
        <dbReference type="Proteomes" id="UP000280834"/>
    </source>
</evidence>